<accession>G0MFJ3</accession>
<reference evidence="2" key="1">
    <citation type="submission" date="2011-07" db="EMBL/GenBank/DDBJ databases">
        <authorList>
            <consortium name="Caenorhabditis brenneri Sequencing and Analysis Consortium"/>
            <person name="Wilson R.K."/>
        </authorList>
    </citation>
    <scope>NUCLEOTIDE SEQUENCE [LARGE SCALE GENOMIC DNA]</scope>
    <source>
        <strain evidence="2">PB2801</strain>
    </source>
</reference>
<dbReference type="EMBL" id="GL379792">
    <property type="protein sequence ID" value="EGT54154.1"/>
    <property type="molecule type" value="Genomic_DNA"/>
</dbReference>
<gene>
    <name evidence="1" type="ORF">CAEBREN_11216</name>
</gene>
<keyword evidence="2" id="KW-1185">Reference proteome</keyword>
<dbReference type="AlphaFoldDB" id="G0MFJ3"/>
<evidence type="ECO:0000313" key="1">
    <source>
        <dbReference type="EMBL" id="EGT54154.1"/>
    </source>
</evidence>
<dbReference type="HOGENOM" id="CLU_3426965_0_0_1"/>
<proteinExistence type="predicted"/>
<name>G0MFJ3_CAEBE</name>
<dbReference type="Proteomes" id="UP000008068">
    <property type="component" value="Unassembled WGS sequence"/>
</dbReference>
<organism evidence="2">
    <name type="scientific">Caenorhabditis brenneri</name>
    <name type="common">Nematode worm</name>
    <dbReference type="NCBI Taxonomy" id="135651"/>
    <lineage>
        <taxon>Eukaryota</taxon>
        <taxon>Metazoa</taxon>
        <taxon>Ecdysozoa</taxon>
        <taxon>Nematoda</taxon>
        <taxon>Chromadorea</taxon>
        <taxon>Rhabditida</taxon>
        <taxon>Rhabditina</taxon>
        <taxon>Rhabditomorpha</taxon>
        <taxon>Rhabditoidea</taxon>
        <taxon>Rhabditidae</taxon>
        <taxon>Peloderinae</taxon>
        <taxon>Caenorhabditis</taxon>
    </lineage>
</organism>
<evidence type="ECO:0000313" key="2">
    <source>
        <dbReference type="Proteomes" id="UP000008068"/>
    </source>
</evidence>
<dbReference type="InParanoid" id="G0MFJ3"/>
<sequence length="21" mass="2522">MQFSPPYFSCLYSDFDLASRF</sequence>
<protein>
    <submittedName>
        <fullName evidence="1">Uncharacterized protein</fullName>
    </submittedName>
</protein>